<evidence type="ECO:0000256" key="4">
    <source>
        <dbReference type="SAM" id="MobiDB-lite"/>
    </source>
</evidence>
<dbReference type="Pfam" id="PF04615">
    <property type="entry name" value="Utp14"/>
    <property type="match status" value="1"/>
</dbReference>
<accession>A0A1X0P829</accession>
<feature type="compositionally biased region" description="Basic and acidic residues" evidence="4">
    <location>
        <begin position="752"/>
        <end position="761"/>
    </location>
</feature>
<gene>
    <name evidence="5" type="ORF">TM35_000033230</name>
</gene>
<comment type="subcellular location">
    <subcellularLocation>
        <location evidence="1">Nucleus</location>
        <location evidence="1">Nucleolus</location>
    </subcellularLocation>
</comment>
<evidence type="ECO:0000256" key="2">
    <source>
        <dbReference type="ARBA" id="ARBA00022553"/>
    </source>
</evidence>
<feature type="compositionally biased region" description="Basic and acidic residues" evidence="4">
    <location>
        <begin position="1"/>
        <end position="14"/>
    </location>
</feature>
<feature type="region of interest" description="Disordered" evidence="4">
    <location>
        <begin position="633"/>
        <end position="874"/>
    </location>
</feature>
<dbReference type="PANTHER" id="PTHR14150:SF12">
    <property type="entry name" value="U3 SMALL NUCLEOLAR RNA-ASSOCIATED PROTEIN 14 HOMOLOG A"/>
    <property type="match status" value="1"/>
</dbReference>
<dbReference type="STRING" id="67003.A0A1X0P829"/>
<feature type="compositionally biased region" description="Low complexity" evidence="4">
    <location>
        <begin position="665"/>
        <end position="677"/>
    </location>
</feature>
<keyword evidence="3" id="KW-0539">Nucleus</keyword>
<keyword evidence="6" id="KW-1185">Reference proteome</keyword>
<reference evidence="5 6" key="1">
    <citation type="submission" date="2017-03" db="EMBL/GenBank/DDBJ databases">
        <title>An alternative strategy for trypanosome survival in the mammalian bloodstream revealed through genome and transcriptome analysis of the ubiquitous bovine parasite Trypanosoma (Megatrypanum) theileri.</title>
        <authorList>
            <person name="Kelly S."/>
            <person name="Ivens A."/>
            <person name="Mott A."/>
            <person name="O'Neill E."/>
            <person name="Emms D."/>
            <person name="Macleod O."/>
            <person name="Voorheis P."/>
            <person name="Matthews J."/>
            <person name="Matthews K."/>
            <person name="Carrington M."/>
        </authorList>
    </citation>
    <scope>NUCLEOTIDE SEQUENCE [LARGE SCALE GENOMIC DNA]</scope>
    <source>
        <strain evidence="5">Edinburgh</strain>
    </source>
</reference>
<dbReference type="PANTHER" id="PTHR14150">
    <property type="entry name" value="U3 SMALL NUCLEOLAR RNA-ASSOCIATED PROTEIN 14"/>
    <property type="match status" value="1"/>
</dbReference>
<organism evidence="5 6">
    <name type="scientific">Trypanosoma theileri</name>
    <dbReference type="NCBI Taxonomy" id="67003"/>
    <lineage>
        <taxon>Eukaryota</taxon>
        <taxon>Discoba</taxon>
        <taxon>Euglenozoa</taxon>
        <taxon>Kinetoplastea</taxon>
        <taxon>Metakinetoplastina</taxon>
        <taxon>Trypanosomatida</taxon>
        <taxon>Trypanosomatidae</taxon>
        <taxon>Trypanosoma</taxon>
    </lineage>
</organism>
<dbReference type="GO" id="GO:0032040">
    <property type="term" value="C:small-subunit processome"/>
    <property type="evidence" value="ECO:0007669"/>
    <property type="project" value="InterPro"/>
</dbReference>
<dbReference type="GO" id="GO:0006364">
    <property type="term" value="P:rRNA processing"/>
    <property type="evidence" value="ECO:0007669"/>
    <property type="project" value="InterPro"/>
</dbReference>
<evidence type="ECO:0000313" key="5">
    <source>
        <dbReference type="EMBL" id="ORC92570.1"/>
    </source>
</evidence>
<evidence type="ECO:0000256" key="1">
    <source>
        <dbReference type="ARBA" id="ARBA00004604"/>
    </source>
</evidence>
<sequence>MVRRSDRASGEVVRKKGAGGAQGRLQRRQHRKGGKRGIDEDDDMLEVQRPGALSLNNPLIPPDLDEDIDDDLAFNSDDEEKYGHFFNKKTKPDSTADSTGGKKKKKKSAKERGGNAADMGDSEDALVLQQLRALGEIEDDEDLDFHERDSAGDDDDDYIDLADMLDAAEDGVDGKGGADSSGKKKKKKKKLDEDGVAKKRRRARVTEEAESIYGPAAVEGSYSSNIRQVVAATPLPSTQARVQQSLENKHNLISIDVDDTKKETLVRGEVRKVVAEDLAKYETFLREQQNSKHVQLPMPMPESNPVPSTLGAIAAAAEAQFAHQKDGNIAETLDTEKIGNNATRASAFRLAGKMNALLSGAGLLRPQLTSGNAEDGVVPLDDDNENNNGMAGTSKRNDDGSVPTTSYMAKLKAMLSYENARRRRLNRIKSKTYRRILRKEKEREKERREKAFEILHPEKARARLAEKLMKARMEERVTQKHKNTSKWVRHAKRFAQFDDNTKDALNEQHMLHQQLMRKMEEDANEDEYLNADGDGRANSEAASSEEERVVDYLIAEAKGEQSAGNAKKNLTSVLWNSVDDDKKGKGSGGAGVSDMTPTEKARLELRGMKFMQQAREREEKCYAEVLEQLQEDIRRDMRGETLDSDDEVPDLDDNSGKVNKKKGKAGSSSTTLTASGGQTIGRKVFQQQNDRNNGIKGVENIQLKQQSGIDAHAHQEEEDDDDDDDEVLSASGSDKEKDCSYSINEDNDSEEEKEKKPEPTKVKKTKKNRESKDEFAGIRKPNKVSGSLKGSGVAAPSSSTPIISSVSTPSSEKNSSSTRITILPGVSKRPRRDEDLDGTAVIASDHTEKNEYEDDEEGKEQQQQGQEPHEDDEMTLQQQQEYLIARAFAGDEVDAEFLAQKAAQVETIMRPVDKNASLPGWGEWGGADARLNTRHQAKIQAMQMQREIERTTLLKSRADAALDHVIINHDGVELVPDRMLLHMIPRPFSNPTEFARSMRHPHGPEWNTALTFKEANQPRVEVRQGHAVLPLDLSLRTKKKMKTKRRKTEATA</sequence>
<feature type="compositionally biased region" description="Basic residues" evidence="4">
    <location>
        <begin position="25"/>
        <end position="35"/>
    </location>
</feature>
<dbReference type="AlphaFoldDB" id="A0A1X0P829"/>
<dbReference type="EMBL" id="NBCO01000003">
    <property type="protein sequence ID" value="ORC92570.1"/>
    <property type="molecule type" value="Genomic_DNA"/>
</dbReference>
<evidence type="ECO:0000313" key="6">
    <source>
        <dbReference type="Proteomes" id="UP000192257"/>
    </source>
</evidence>
<dbReference type="InterPro" id="IPR006709">
    <property type="entry name" value="SSU_processome_Utp14"/>
</dbReference>
<feature type="region of interest" description="Disordered" evidence="4">
    <location>
        <begin position="578"/>
        <end position="598"/>
    </location>
</feature>
<feature type="compositionally biased region" description="Acidic residues" evidence="4">
    <location>
        <begin position="63"/>
        <end position="80"/>
    </location>
</feature>
<dbReference type="VEuPathDB" id="TriTrypDB:TM35_000033230"/>
<dbReference type="GeneID" id="39981870"/>
<feature type="compositionally biased region" description="Acidic residues" evidence="4">
    <location>
        <begin position="642"/>
        <end position="653"/>
    </location>
</feature>
<feature type="compositionally biased region" description="Basic and acidic residues" evidence="4">
    <location>
        <begin position="768"/>
        <end position="777"/>
    </location>
</feature>
<feature type="region of interest" description="Disordered" evidence="4">
    <location>
        <begin position="370"/>
        <end position="402"/>
    </location>
</feature>
<feature type="compositionally biased region" description="Acidic residues" evidence="4">
    <location>
        <begin position="716"/>
        <end position="727"/>
    </location>
</feature>
<comment type="caution">
    <text evidence="5">The sequence shown here is derived from an EMBL/GenBank/DDBJ whole genome shotgun (WGS) entry which is preliminary data.</text>
</comment>
<keyword evidence="2" id="KW-0597">Phosphoprotein</keyword>
<evidence type="ECO:0000256" key="3">
    <source>
        <dbReference type="ARBA" id="ARBA00023242"/>
    </source>
</evidence>
<dbReference type="RefSeq" id="XP_028886636.1">
    <property type="nucleotide sequence ID" value="XM_029022090.1"/>
</dbReference>
<feature type="compositionally biased region" description="Low complexity" evidence="4">
    <location>
        <begin position="793"/>
        <end position="817"/>
    </location>
</feature>
<dbReference type="OrthoDB" id="277439at2759"/>
<dbReference type="Proteomes" id="UP000192257">
    <property type="component" value="Unassembled WGS sequence"/>
</dbReference>
<protein>
    <submittedName>
        <fullName evidence="5">U3 small nucleolar RNA-associated protein 14</fullName>
    </submittedName>
</protein>
<feature type="region of interest" description="Disordered" evidence="4">
    <location>
        <begin position="1"/>
        <end position="207"/>
    </location>
</feature>
<proteinExistence type="predicted"/>
<name>A0A1X0P829_9TRYP</name>